<evidence type="ECO:0000256" key="7">
    <source>
        <dbReference type="ARBA" id="ARBA00023136"/>
    </source>
</evidence>
<sequence length="324" mass="35421">MGSEAPRLSVVVPVFNEEEVLPLFAERVRPVLDGLLVPYEVVAVDDGSRDSTPIVLDWLRRRWPELRVVRLRRNSGHQNALTAGLRRARGAYVVSIDVDLQDPPEAIGDMLRLAQDANLDVVHGVRADRSTDSPFKRWTAGLYYRLMRRVAGTAVPHNAGDFRLLSRTAVDALTELPEQLPVYRLLVPWLGLPSGEVTYTREERAAGRSKYPLAKMIRLALDSVVGFSAAPLRVATWLGVLGIALCGVLALAGGAAYLSGNVVPGWTSLLVAVLFLGALQLLCLGLLGEYVARIFTTLQGRPAYVVAFDSVSENESIEDVLCQL</sequence>
<evidence type="ECO:0000313" key="11">
    <source>
        <dbReference type="Proteomes" id="UP000619479"/>
    </source>
</evidence>
<keyword evidence="11" id="KW-1185">Reference proteome</keyword>
<dbReference type="PANTHER" id="PTHR48090:SF1">
    <property type="entry name" value="PROPHAGE BACTOPRENOL GLUCOSYL TRANSFERASE HOMOLOG"/>
    <property type="match status" value="1"/>
</dbReference>
<keyword evidence="4 10" id="KW-0808">Transferase</keyword>
<keyword evidence="3" id="KW-0328">Glycosyltransferase</keyword>
<feature type="domain" description="Glycosyltransferase 2-like" evidence="9">
    <location>
        <begin position="9"/>
        <end position="172"/>
    </location>
</feature>
<keyword evidence="5 8" id="KW-0812">Transmembrane</keyword>
<evidence type="ECO:0000259" key="9">
    <source>
        <dbReference type="Pfam" id="PF00535"/>
    </source>
</evidence>
<dbReference type="InterPro" id="IPR029044">
    <property type="entry name" value="Nucleotide-diphossugar_trans"/>
</dbReference>
<dbReference type="AlphaFoldDB" id="A0A919ID01"/>
<dbReference type="SUPFAM" id="SSF53448">
    <property type="entry name" value="Nucleotide-diphospho-sugar transferases"/>
    <property type="match status" value="1"/>
</dbReference>
<keyword evidence="7 8" id="KW-0472">Membrane</keyword>
<accession>A0A919ID01</accession>
<dbReference type="RefSeq" id="WP_203739228.1">
    <property type="nucleotide sequence ID" value="NZ_BAAAUC010000027.1"/>
</dbReference>
<dbReference type="GO" id="GO:0016757">
    <property type="term" value="F:glycosyltransferase activity"/>
    <property type="evidence" value="ECO:0007669"/>
    <property type="project" value="UniProtKB-KW"/>
</dbReference>
<dbReference type="PANTHER" id="PTHR48090">
    <property type="entry name" value="UNDECAPRENYL-PHOSPHATE 4-DEOXY-4-FORMAMIDO-L-ARABINOSE TRANSFERASE-RELATED"/>
    <property type="match status" value="1"/>
</dbReference>
<comment type="subcellular location">
    <subcellularLocation>
        <location evidence="1">Membrane</location>
        <topology evidence="1">Multi-pass membrane protein</topology>
    </subcellularLocation>
</comment>
<feature type="transmembrane region" description="Helical" evidence="8">
    <location>
        <begin position="234"/>
        <end position="257"/>
    </location>
</feature>
<protein>
    <submittedName>
        <fullName evidence="10">Glucosyl transferase</fullName>
    </submittedName>
</protein>
<dbReference type="InterPro" id="IPR050256">
    <property type="entry name" value="Glycosyltransferase_2"/>
</dbReference>
<proteinExistence type="inferred from homology"/>
<reference evidence="10" key="1">
    <citation type="submission" date="2021-01" db="EMBL/GenBank/DDBJ databases">
        <title>Whole genome shotgun sequence of Actinoplanes cyaneus NBRC 14990.</title>
        <authorList>
            <person name="Komaki H."/>
            <person name="Tamura T."/>
        </authorList>
    </citation>
    <scope>NUCLEOTIDE SEQUENCE</scope>
    <source>
        <strain evidence="10">NBRC 14990</strain>
    </source>
</reference>
<dbReference type="EMBL" id="BOMH01000013">
    <property type="protein sequence ID" value="GID63795.1"/>
    <property type="molecule type" value="Genomic_DNA"/>
</dbReference>
<evidence type="ECO:0000256" key="5">
    <source>
        <dbReference type="ARBA" id="ARBA00022692"/>
    </source>
</evidence>
<dbReference type="InterPro" id="IPR001173">
    <property type="entry name" value="Glyco_trans_2-like"/>
</dbReference>
<comment type="caution">
    <text evidence="10">The sequence shown here is derived from an EMBL/GenBank/DDBJ whole genome shotgun (WGS) entry which is preliminary data.</text>
</comment>
<feature type="transmembrane region" description="Helical" evidence="8">
    <location>
        <begin position="269"/>
        <end position="292"/>
    </location>
</feature>
<gene>
    <name evidence="10" type="ORF">Acy02nite_16760</name>
</gene>
<evidence type="ECO:0000256" key="6">
    <source>
        <dbReference type="ARBA" id="ARBA00022989"/>
    </source>
</evidence>
<comment type="similarity">
    <text evidence="2">Belongs to the glycosyltransferase 2 family.</text>
</comment>
<evidence type="ECO:0000256" key="1">
    <source>
        <dbReference type="ARBA" id="ARBA00004141"/>
    </source>
</evidence>
<dbReference type="CDD" id="cd04187">
    <property type="entry name" value="DPM1_like_bac"/>
    <property type="match status" value="1"/>
</dbReference>
<name>A0A919ID01_9ACTN</name>
<dbReference type="Pfam" id="PF00535">
    <property type="entry name" value="Glycos_transf_2"/>
    <property type="match status" value="1"/>
</dbReference>
<evidence type="ECO:0000256" key="2">
    <source>
        <dbReference type="ARBA" id="ARBA00006739"/>
    </source>
</evidence>
<evidence type="ECO:0000256" key="8">
    <source>
        <dbReference type="SAM" id="Phobius"/>
    </source>
</evidence>
<organism evidence="10 11">
    <name type="scientific">Actinoplanes cyaneus</name>
    <dbReference type="NCBI Taxonomy" id="52696"/>
    <lineage>
        <taxon>Bacteria</taxon>
        <taxon>Bacillati</taxon>
        <taxon>Actinomycetota</taxon>
        <taxon>Actinomycetes</taxon>
        <taxon>Micromonosporales</taxon>
        <taxon>Micromonosporaceae</taxon>
        <taxon>Actinoplanes</taxon>
    </lineage>
</organism>
<evidence type="ECO:0000256" key="4">
    <source>
        <dbReference type="ARBA" id="ARBA00022679"/>
    </source>
</evidence>
<evidence type="ECO:0000313" key="10">
    <source>
        <dbReference type="EMBL" id="GID63795.1"/>
    </source>
</evidence>
<dbReference type="Proteomes" id="UP000619479">
    <property type="component" value="Unassembled WGS sequence"/>
</dbReference>
<keyword evidence="6 8" id="KW-1133">Transmembrane helix</keyword>
<evidence type="ECO:0000256" key="3">
    <source>
        <dbReference type="ARBA" id="ARBA00022676"/>
    </source>
</evidence>
<dbReference type="GO" id="GO:0005886">
    <property type="term" value="C:plasma membrane"/>
    <property type="evidence" value="ECO:0007669"/>
    <property type="project" value="TreeGrafter"/>
</dbReference>
<dbReference type="Gene3D" id="3.90.550.10">
    <property type="entry name" value="Spore Coat Polysaccharide Biosynthesis Protein SpsA, Chain A"/>
    <property type="match status" value="1"/>
</dbReference>